<dbReference type="Gene3D" id="3.90.180.10">
    <property type="entry name" value="Medium-chain alcohol dehydrogenases, catalytic domain"/>
    <property type="match status" value="1"/>
</dbReference>
<evidence type="ECO:0000256" key="3">
    <source>
        <dbReference type="ARBA" id="ARBA00023002"/>
    </source>
</evidence>
<dbReference type="InterPro" id="IPR002328">
    <property type="entry name" value="ADH_Zn_CS"/>
</dbReference>
<gene>
    <name evidence="5" type="ORF">S01H1_81263</name>
</gene>
<evidence type="ECO:0000256" key="2">
    <source>
        <dbReference type="ARBA" id="ARBA00022833"/>
    </source>
</evidence>
<evidence type="ECO:0000259" key="4">
    <source>
        <dbReference type="Pfam" id="PF08240"/>
    </source>
</evidence>
<keyword evidence="1" id="KW-0479">Metal-binding</keyword>
<dbReference type="AlphaFoldDB" id="X0YWU6"/>
<sequence>MKAAVAGQPGQVEWIDLDEPVIGPGEVLLRPLACGICTTDVKFVRAGYTGGPRYTLGHELVGEVAAAGEVARWQVGDRVAAAPYLPCGSCHYCFHGQPTLCPHLFENSLDPGGLAERVRIPRPLAERGLFPLPEGLPLSIAALAEPVGCCVQGVEDCGLTAGDAVLVVGDGPMGLLCAAVARAYGAGLVIVAGLT</sequence>
<name>X0YWU6_9ZZZZ</name>
<organism evidence="5">
    <name type="scientific">marine sediment metagenome</name>
    <dbReference type="NCBI Taxonomy" id="412755"/>
    <lineage>
        <taxon>unclassified sequences</taxon>
        <taxon>metagenomes</taxon>
        <taxon>ecological metagenomes</taxon>
    </lineage>
</organism>
<dbReference type="EMBL" id="BARS01054967">
    <property type="protein sequence ID" value="GAG52773.1"/>
    <property type="molecule type" value="Genomic_DNA"/>
</dbReference>
<dbReference type="GO" id="GO:0008270">
    <property type="term" value="F:zinc ion binding"/>
    <property type="evidence" value="ECO:0007669"/>
    <property type="project" value="InterPro"/>
</dbReference>
<proteinExistence type="predicted"/>
<evidence type="ECO:0000256" key="1">
    <source>
        <dbReference type="ARBA" id="ARBA00022723"/>
    </source>
</evidence>
<dbReference type="SUPFAM" id="SSF50129">
    <property type="entry name" value="GroES-like"/>
    <property type="match status" value="1"/>
</dbReference>
<dbReference type="GO" id="GO:0016491">
    <property type="term" value="F:oxidoreductase activity"/>
    <property type="evidence" value="ECO:0007669"/>
    <property type="project" value="UniProtKB-KW"/>
</dbReference>
<dbReference type="InterPro" id="IPR050129">
    <property type="entry name" value="Zn_alcohol_dh"/>
</dbReference>
<dbReference type="Gene3D" id="3.40.50.720">
    <property type="entry name" value="NAD(P)-binding Rossmann-like Domain"/>
    <property type="match status" value="1"/>
</dbReference>
<feature type="domain" description="Alcohol dehydrogenase-like N-terminal" evidence="4">
    <location>
        <begin position="23"/>
        <end position="122"/>
    </location>
</feature>
<keyword evidence="3" id="KW-0560">Oxidoreductase</keyword>
<dbReference type="InterPro" id="IPR011032">
    <property type="entry name" value="GroES-like_sf"/>
</dbReference>
<protein>
    <recommendedName>
        <fullName evidence="4">Alcohol dehydrogenase-like N-terminal domain-containing protein</fullName>
    </recommendedName>
</protein>
<dbReference type="PANTHER" id="PTHR43401">
    <property type="entry name" value="L-THREONINE 3-DEHYDROGENASE"/>
    <property type="match status" value="1"/>
</dbReference>
<dbReference type="Pfam" id="PF08240">
    <property type="entry name" value="ADH_N"/>
    <property type="match status" value="1"/>
</dbReference>
<feature type="non-terminal residue" evidence="5">
    <location>
        <position position="195"/>
    </location>
</feature>
<keyword evidence="2" id="KW-0862">Zinc</keyword>
<reference evidence="5" key="1">
    <citation type="journal article" date="2014" name="Front. Microbiol.">
        <title>High frequency of phylogenetically diverse reductive dehalogenase-homologous genes in deep subseafloor sedimentary metagenomes.</title>
        <authorList>
            <person name="Kawai M."/>
            <person name="Futagami T."/>
            <person name="Toyoda A."/>
            <person name="Takaki Y."/>
            <person name="Nishi S."/>
            <person name="Hori S."/>
            <person name="Arai W."/>
            <person name="Tsubouchi T."/>
            <person name="Morono Y."/>
            <person name="Uchiyama I."/>
            <person name="Ito T."/>
            <person name="Fujiyama A."/>
            <person name="Inagaki F."/>
            <person name="Takami H."/>
        </authorList>
    </citation>
    <scope>NUCLEOTIDE SEQUENCE</scope>
    <source>
        <strain evidence="5">Expedition CK06-06</strain>
    </source>
</reference>
<comment type="caution">
    <text evidence="5">The sequence shown here is derived from an EMBL/GenBank/DDBJ whole genome shotgun (WGS) entry which is preliminary data.</text>
</comment>
<dbReference type="PANTHER" id="PTHR43401:SF2">
    <property type="entry name" value="L-THREONINE 3-DEHYDROGENASE"/>
    <property type="match status" value="1"/>
</dbReference>
<evidence type="ECO:0000313" key="5">
    <source>
        <dbReference type="EMBL" id="GAG52773.1"/>
    </source>
</evidence>
<dbReference type="PROSITE" id="PS00059">
    <property type="entry name" value="ADH_ZINC"/>
    <property type="match status" value="1"/>
</dbReference>
<accession>X0YWU6</accession>
<dbReference type="InterPro" id="IPR013154">
    <property type="entry name" value="ADH-like_N"/>
</dbReference>